<sequence length="83" mass="9272">MGEFLTVCPKSQCISTVGTRTDLFLRDPYNVPITDFFGSVRDIERPLSEESLILQPPSGVPLKEPSKISSEGTNFEYLRPLPI</sequence>
<evidence type="ECO:0000313" key="2">
    <source>
        <dbReference type="Proteomes" id="UP000595437"/>
    </source>
</evidence>
<protein>
    <submittedName>
        <fullName evidence="1">GPI-anchor transamidase</fullName>
    </submittedName>
</protein>
<evidence type="ECO:0000313" key="1">
    <source>
        <dbReference type="EMBL" id="QQP36892.1"/>
    </source>
</evidence>
<keyword evidence="2" id="KW-1185">Reference proteome</keyword>
<dbReference type="AlphaFoldDB" id="A0A7T8GSC2"/>
<gene>
    <name evidence="1" type="ORF">FKW44_022126</name>
</gene>
<dbReference type="OrthoDB" id="192611at2759"/>
<accession>A0A7T8GSC2</accession>
<dbReference type="EMBL" id="CP045905">
    <property type="protein sequence ID" value="QQP36892.1"/>
    <property type="molecule type" value="Genomic_DNA"/>
</dbReference>
<dbReference type="Proteomes" id="UP000595437">
    <property type="component" value="Chromosome 16"/>
</dbReference>
<proteinExistence type="predicted"/>
<reference evidence="2" key="1">
    <citation type="submission" date="2021-01" db="EMBL/GenBank/DDBJ databases">
        <title>Caligus Genome Assembly.</title>
        <authorList>
            <person name="Gallardo-Escarate C."/>
        </authorList>
    </citation>
    <scope>NUCLEOTIDE SEQUENCE [LARGE SCALE GENOMIC DNA]</scope>
</reference>
<organism evidence="1 2">
    <name type="scientific">Caligus rogercresseyi</name>
    <name type="common">Sea louse</name>
    <dbReference type="NCBI Taxonomy" id="217165"/>
    <lineage>
        <taxon>Eukaryota</taxon>
        <taxon>Metazoa</taxon>
        <taxon>Ecdysozoa</taxon>
        <taxon>Arthropoda</taxon>
        <taxon>Crustacea</taxon>
        <taxon>Multicrustacea</taxon>
        <taxon>Hexanauplia</taxon>
        <taxon>Copepoda</taxon>
        <taxon>Siphonostomatoida</taxon>
        <taxon>Caligidae</taxon>
        <taxon>Caligus</taxon>
    </lineage>
</organism>
<name>A0A7T8GSC2_CALRO</name>